<dbReference type="InterPro" id="IPR011545">
    <property type="entry name" value="DEAD/DEAH_box_helicase_dom"/>
</dbReference>
<dbReference type="PANTHER" id="PTHR13710:SF154">
    <property type="entry name" value="RECQ HELICASE, PUTATIVE (AFU_ORTHOLOGUE AFUA_6G14720)-RELATED"/>
    <property type="match status" value="1"/>
</dbReference>
<comment type="caution">
    <text evidence="3">The sequence shown here is derived from an EMBL/GenBank/DDBJ whole genome shotgun (WGS) entry which is preliminary data.</text>
</comment>
<dbReference type="GO" id="GO:0005694">
    <property type="term" value="C:chromosome"/>
    <property type="evidence" value="ECO:0007669"/>
    <property type="project" value="TreeGrafter"/>
</dbReference>
<gene>
    <name evidence="3" type="ORF">PSALAMII_LOCUS2299</name>
</gene>
<feature type="domain" description="Helicase ATP-binding" evidence="2">
    <location>
        <begin position="393"/>
        <end position="548"/>
    </location>
</feature>
<evidence type="ECO:0000256" key="1">
    <source>
        <dbReference type="ARBA" id="ARBA00005446"/>
    </source>
</evidence>
<dbReference type="Gene3D" id="3.40.50.300">
    <property type="entry name" value="P-loop containing nucleotide triphosphate hydrolases"/>
    <property type="match status" value="1"/>
</dbReference>
<dbReference type="Proteomes" id="UP001152592">
    <property type="component" value="Unassembled WGS sequence"/>
</dbReference>
<dbReference type="Pfam" id="PF00270">
    <property type="entry name" value="DEAD"/>
    <property type="match status" value="1"/>
</dbReference>
<dbReference type="OrthoDB" id="3145928at2759"/>
<reference evidence="3" key="1">
    <citation type="submission" date="2021-07" db="EMBL/GenBank/DDBJ databases">
        <authorList>
            <person name="Branca A.L. A."/>
        </authorList>
    </citation>
    <scope>NUCLEOTIDE SEQUENCE</scope>
</reference>
<proteinExistence type="inferred from homology"/>
<protein>
    <recommendedName>
        <fullName evidence="2">Helicase ATP-binding domain-containing protein</fullName>
    </recommendedName>
</protein>
<accession>A0A9W4IK35</accession>
<evidence type="ECO:0000313" key="4">
    <source>
        <dbReference type="Proteomes" id="UP001152592"/>
    </source>
</evidence>
<dbReference type="GO" id="GO:0005524">
    <property type="term" value="F:ATP binding"/>
    <property type="evidence" value="ECO:0007669"/>
    <property type="project" value="InterPro"/>
</dbReference>
<name>A0A9W4IK35_9EURO</name>
<dbReference type="PROSITE" id="PS51192">
    <property type="entry name" value="HELICASE_ATP_BIND_1"/>
    <property type="match status" value="1"/>
</dbReference>
<dbReference type="GO" id="GO:0043138">
    <property type="term" value="F:3'-5' DNA helicase activity"/>
    <property type="evidence" value="ECO:0007669"/>
    <property type="project" value="TreeGrafter"/>
</dbReference>
<evidence type="ECO:0000313" key="3">
    <source>
        <dbReference type="EMBL" id="CAG8320632.1"/>
    </source>
</evidence>
<dbReference type="AlphaFoldDB" id="A0A9W4IK35"/>
<dbReference type="GO" id="GO:0009378">
    <property type="term" value="F:four-way junction helicase activity"/>
    <property type="evidence" value="ECO:0007669"/>
    <property type="project" value="TreeGrafter"/>
</dbReference>
<dbReference type="InterPro" id="IPR014001">
    <property type="entry name" value="Helicase_ATP-bd"/>
</dbReference>
<dbReference type="SUPFAM" id="SSF52540">
    <property type="entry name" value="P-loop containing nucleoside triphosphate hydrolases"/>
    <property type="match status" value="1"/>
</dbReference>
<dbReference type="SMART" id="SM00487">
    <property type="entry name" value="DEXDc"/>
    <property type="match status" value="1"/>
</dbReference>
<evidence type="ECO:0000259" key="2">
    <source>
        <dbReference type="PROSITE" id="PS51192"/>
    </source>
</evidence>
<dbReference type="GO" id="GO:0000724">
    <property type="term" value="P:double-strand break repair via homologous recombination"/>
    <property type="evidence" value="ECO:0007669"/>
    <property type="project" value="TreeGrafter"/>
</dbReference>
<dbReference type="PANTHER" id="PTHR13710">
    <property type="entry name" value="DNA HELICASE RECQ FAMILY MEMBER"/>
    <property type="match status" value="1"/>
</dbReference>
<organism evidence="3 4">
    <name type="scientific">Penicillium salamii</name>
    <dbReference type="NCBI Taxonomy" id="1612424"/>
    <lineage>
        <taxon>Eukaryota</taxon>
        <taxon>Fungi</taxon>
        <taxon>Dikarya</taxon>
        <taxon>Ascomycota</taxon>
        <taxon>Pezizomycotina</taxon>
        <taxon>Eurotiomycetes</taxon>
        <taxon>Eurotiomycetidae</taxon>
        <taxon>Eurotiales</taxon>
        <taxon>Aspergillaceae</taxon>
        <taxon>Penicillium</taxon>
    </lineage>
</organism>
<comment type="similarity">
    <text evidence="1">Belongs to the helicase family. RecQ subfamily.</text>
</comment>
<dbReference type="GO" id="GO:0005737">
    <property type="term" value="C:cytoplasm"/>
    <property type="evidence" value="ECO:0007669"/>
    <property type="project" value="TreeGrafter"/>
</dbReference>
<dbReference type="InterPro" id="IPR027417">
    <property type="entry name" value="P-loop_NTPase"/>
</dbReference>
<dbReference type="GO" id="GO:0003676">
    <property type="term" value="F:nucleic acid binding"/>
    <property type="evidence" value="ECO:0007669"/>
    <property type="project" value="InterPro"/>
</dbReference>
<dbReference type="EMBL" id="CAJVPD010000100">
    <property type="protein sequence ID" value="CAG8320632.1"/>
    <property type="molecule type" value="Genomic_DNA"/>
</dbReference>
<sequence>MNTPTEGHIGWKSGDELLYKQIHFTIGDFRGLAHGLVDRIQQQLMQELIWSFLQDIRTPWPIDGREWLIQRVGSKPALWHRFMQSHETGFRMPAIDRFFRGVSQFRERLSVTVHIYANAPNRGPELMSIRHCNSERKRRNVFIEDGMVTFVSRYHKGFHVANDTKVIFRYLPQKIGELVVWYLWLVLPFVKQMQSYQRHVRDAPAAPGHRADGRFREVLKRETAIGLQGQKLNIQAYRDIAIAISRRYLRPSSQFKANIEEDADNIDDETSMDKNRIQALIADIQATHSASVAGTQYGRMMMENPNTTARHRELFRQASQDWHHFLGFASTHIQHDHQAPGPKRTPHPWVVKTAEARTQRRYDLHQTNIEEAFQHMMRSSEVVLRGIQSPVLQAIKHGTSPIIAVMPTGDGKSVLFILPAWVSGRAGLTIVVVPLVSLREDIQERCRRLEILCTIWDPQHPPDGASIILVTPESIDSDAFADFVTRQRILQRLDRIVIDECHMVLSPQKRFRPLLQQLGKLRMAATQIVMVTTTLPPRTEDILFHRMH</sequence>